<protein>
    <submittedName>
        <fullName evidence="1">Uncharacterized protein</fullName>
    </submittedName>
</protein>
<dbReference type="EMBL" id="CAXAJV020001299">
    <property type="protein sequence ID" value="CAL7948430.1"/>
    <property type="molecule type" value="Genomic_DNA"/>
</dbReference>
<keyword evidence="2" id="KW-1185">Reference proteome</keyword>
<accession>A0ABP1P578</accession>
<evidence type="ECO:0000313" key="2">
    <source>
        <dbReference type="Proteomes" id="UP001642520"/>
    </source>
</evidence>
<comment type="caution">
    <text evidence="1">The sequence shown here is derived from an EMBL/GenBank/DDBJ whole genome shotgun (WGS) entry which is preliminary data.</text>
</comment>
<gene>
    <name evidence="1" type="ORF">XYLVIOL_LOCUS8858</name>
</gene>
<reference evidence="1 2" key="1">
    <citation type="submission" date="2024-08" db="EMBL/GenBank/DDBJ databases">
        <authorList>
            <person name="Will J Nash"/>
            <person name="Angela Man"/>
            <person name="Seanna McTaggart"/>
            <person name="Kendall Baker"/>
            <person name="Tom Barker"/>
            <person name="Leah Catchpole"/>
            <person name="Alex Durrant"/>
            <person name="Karim Gharbi"/>
            <person name="Naomi Irish"/>
            <person name="Gemy Kaithakottil"/>
            <person name="Debby Ku"/>
            <person name="Aaliyah Providence"/>
            <person name="Felix Shaw"/>
            <person name="David Swarbreck"/>
            <person name="Chris Watkins"/>
            <person name="Ann M. McCartney"/>
            <person name="Giulio Formenti"/>
            <person name="Alice Mouton"/>
            <person name="Noel Vella"/>
            <person name="Bjorn M von Reumont"/>
            <person name="Adriana Vella"/>
            <person name="Wilfried Haerty"/>
        </authorList>
    </citation>
    <scope>NUCLEOTIDE SEQUENCE [LARGE SCALE GENOMIC DNA]</scope>
</reference>
<evidence type="ECO:0000313" key="1">
    <source>
        <dbReference type="EMBL" id="CAL7948430.1"/>
    </source>
</evidence>
<name>A0ABP1P578_XYLVO</name>
<organism evidence="1 2">
    <name type="scientific">Xylocopa violacea</name>
    <name type="common">Violet carpenter bee</name>
    <name type="synonym">Apis violacea</name>
    <dbReference type="NCBI Taxonomy" id="135666"/>
    <lineage>
        <taxon>Eukaryota</taxon>
        <taxon>Metazoa</taxon>
        <taxon>Ecdysozoa</taxon>
        <taxon>Arthropoda</taxon>
        <taxon>Hexapoda</taxon>
        <taxon>Insecta</taxon>
        <taxon>Pterygota</taxon>
        <taxon>Neoptera</taxon>
        <taxon>Endopterygota</taxon>
        <taxon>Hymenoptera</taxon>
        <taxon>Apocrita</taxon>
        <taxon>Aculeata</taxon>
        <taxon>Apoidea</taxon>
        <taxon>Anthophila</taxon>
        <taxon>Apidae</taxon>
        <taxon>Xylocopa</taxon>
        <taxon>Xylocopa</taxon>
    </lineage>
</organism>
<dbReference type="Proteomes" id="UP001642520">
    <property type="component" value="Unassembled WGS sequence"/>
</dbReference>
<sequence>MLYEDEIESQPEPFIPRACFANGLFSRIGESKAQPCRENGEGNDQANALRACMLGACEPPSRYTTRSQQPRSTVYGNVSLCNACSVPRIPVLWLIHTLALASKSATCKRVGWLRLGWAVKE</sequence>
<proteinExistence type="predicted"/>